<dbReference type="InterPro" id="IPR013078">
    <property type="entry name" value="His_Pase_superF_clade-1"/>
</dbReference>
<feature type="binding site" evidence="3">
    <location>
        <begin position="7"/>
        <end position="14"/>
    </location>
    <ligand>
        <name>substrate</name>
    </ligand>
</feature>
<dbReference type="CDD" id="cd07067">
    <property type="entry name" value="HP_PGM_like"/>
    <property type="match status" value="1"/>
</dbReference>
<feature type="active site" description="Proton donor/acceptor" evidence="2">
    <location>
        <position position="81"/>
    </location>
</feature>
<dbReference type="GO" id="GO:0045820">
    <property type="term" value="P:negative regulation of glycolytic process"/>
    <property type="evidence" value="ECO:0007669"/>
    <property type="project" value="TreeGrafter"/>
</dbReference>
<protein>
    <submittedName>
        <fullName evidence="4">Histidine phosphatase family protein</fullName>
    </submittedName>
</protein>
<dbReference type="SUPFAM" id="SSF53254">
    <property type="entry name" value="Phosphoglycerate mutase-like"/>
    <property type="match status" value="1"/>
</dbReference>
<evidence type="ECO:0000256" key="2">
    <source>
        <dbReference type="PIRSR" id="PIRSR613078-1"/>
    </source>
</evidence>
<dbReference type="SMART" id="SM00855">
    <property type="entry name" value="PGAM"/>
    <property type="match status" value="1"/>
</dbReference>
<dbReference type="InterPro" id="IPR051695">
    <property type="entry name" value="Phosphoglycerate_Mutase"/>
</dbReference>
<keyword evidence="1" id="KW-0378">Hydrolase</keyword>
<gene>
    <name evidence="4" type="ORF">FYJ34_10745</name>
</gene>
<sequence>MEIYLVRHGETDWNKARLIQGRADIPLNDFGRSLARKTGEGLRDVVFDVCYSSPLQRARETAELIVAGRQMAIREDARLLEMDFGEYEGKCCKWDDWELPAEFRDFFEAPEQYKAPAGGEDFLQVKERTGRFLKELTEKEELQESRILVVSHGAALAGMLNVMRRDPLAKYWGNGVAKNCAVTIVEASKECYSILEDGRVYYDDQVKPW</sequence>
<evidence type="ECO:0000256" key="3">
    <source>
        <dbReference type="PIRSR" id="PIRSR613078-2"/>
    </source>
</evidence>
<dbReference type="PANTHER" id="PTHR46517:SF1">
    <property type="entry name" value="FRUCTOSE-2,6-BISPHOSPHATASE TIGAR"/>
    <property type="match status" value="1"/>
</dbReference>
<dbReference type="PROSITE" id="PS00175">
    <property type="entry name" value="PG_MUTASE"/>
    <property type="match status" value="1"/>
</dbReference>
<dbReference type="GO" id="GO:0004331">
    <property type="term" value="F:fructose-2,6-bisphosphate 2-phosphatase activity"/>
    <property type="evidence" value="ECO:0007669"/>
    <property type="project" value="TreeGrafter"/>
</dbReference>
<dbReference type="Pfam" id="PF00300">
    <property type="entry name" value="His_Phos_1"/>
    <property type="match status" value="1"/>
</dbReference>
<dbReference type="InterPro" id="IPR029033">
    <property type="entry name" value="His_PPase_superfam"/>
</dbReference>
<proteinExistence type="predicted"/>
<dbReference type="EMBL" id="VULY01000018">
    <property type="protein sequence ID" value="MSR94720.1"/>
    <property type="molecule type" value="Genomic_DNA"/>
</dbReference>
<evidence type="ECO:0000256" key="1">
    <source>
        <dbReference type="ARBA" id="ARBA00022801"/>
    </source>
</evidence>
<name>A0A6N7V3N2_9FIRM</name>
<organism evidence="4 5">
    <name type="scientific">Suipraeoptans intestinalis</name>
    <dbReference type="NCBI Taxonomy" id="2606628"/>
    <lineage>
        <taxon>Bacteria</taxon>
        <taxon>Bacillati</taxon>
        <taxon>Bacillota</taxon>
        <taxon>Clostridia</taxon>
        <taxon>Lachnospirales</taxon>
        <taxon>Lachnospiraceae</taxon>
        <taxon>Suipraeoptans</taxon>
    </lineage>
</organism>
<comment type="caution">
    <text evidence="4">The sequence shown here is derived from an EMBL/GenBank/DDBJ whole genome shotgun (WGS) entry which is preliminary data.</text>
</comment>
<keyword evidence="5" id="KW-1185">Reference proteome</keyword>
<evidence type="ECO:0000313" key="5">
    <source>
        <dbReference type="Proteomes" id="UP000434409"/>
    </source>
</evidence>
<dbReference type="GO" id="GO:0043456">
    <property type="term" value="P:regulation of pentose-phosphate shunt"/>
    <property type="evidence" value="ECO:0007669"/>
    <property type="project" value="TreeGrafter"/>
</dbReference>
<evidence type="ECO:0000313" key="4">
    <source>
        <dbReference type="EMBL" id="MSR94720.1"/>
    </source>
</evidence>
<dbReference type="PANTHER" id="PTHR46517">
    <property type="entry name" value="FRUCTOSE-2,6-BISPHOSPHATASE TIGAR"/>
    <property type="match status" value="1"/>
</dbReference>
<reference evidence="4 5" key="1">
    <citation type="submission" date="2019-08" db="EMBL/GenBank/DDBJ databases">
        <title>In-depth cultivation of the pig gut microbiome towards novel bacterial diversity and tailored functional studies.</title>
        <authorList>
            <person name="Wylensek D."/>
            <person name="Hitch T.C.A."/>
            <person name="Clavel T."/>
        </authorList>
    </citation>
    <scope>NUCLEOTIDE SEQUENCE [LARGE SCALE GENOMIC DNA]</scope>
    <source>
        <strain evidence="4 5">68-1-5</strain>
    </source>
</reference>
<dbReference type="Proteomes" id="UP000434409">
    <property type="component" value="Unassembled WGS sequence"/>
</dbReference>
<feature type="binding site" evidence="3">
    <location>
        <position position="57"/>
    </location>
    <ligand>
        <name>substrate</name>
    </ligand>
</feature>
<dbReference type="AlphaFoldDB" id="A0A6N7V3N2"/>
<accession>A0A6N7V3N2</accession>
<feature type="active site" description="Tele-phosphohistidine intermediate" evidence="2">
    <location>
        <position position="8"/>
    </location>
</feature>
<dbReference type="GO" id="GO:0005829">
    <property type="term" value="C:cytosol"/>
    <property type="evidence" value="ECO:0007669"/>
    <property type="project" value="TreeGrafter"/>
</dbReference>
<dbReference type="Gene3D" id="3.40.50.1240">
    <property type="entry name" value="Phosphoglycerate mutase-like"/>
    <property type="match status" value="1"/>
</dbReference>
<dbReference type="InterPro" id="IPR001345">
    <property type="entry name" value="PG/BPGM_mutase_AS"/>
</dbReference>
<dbReference type="RefSeq" id="WP_154478514.1">
    <property type="nucleotide sequence ID" value="NZ_VULY01000018.1"/>
</dbReference>